<dbReference type="VEuPathDB" id="VectorBase:CQUJHB014558"/>
<evidence type="ECO:0000256" key="4">
    <source>
        <dbReference type="ARBA" id="ARBA00023172"/>
    </source>
</evidence>
<evidence type="ECO:0000256" key="1">
    <source>
        <dbReference type="ARBA" id="ARBA00007572"/>
    </source>
</evidence>
<proteinExistence type="inferred from homology"/>
<dbReference type="AlphaFoldDB" id="B0W981"/>
<dbReference type="PANTHER" id="PTHR45674:SF4">
    <property type="entry name" value="DNA LIGASE 1"/>
    <property type="match status" value="1"/>
</dbReference>
<dbReference type="Gene3D" id="1.10.3260.10">
    <property type="entry name" value="DNA ligase, ATP-dependent, N-terminal domain"/>
    <property type="match status" value="1"/>
</dbReference>
<accession>B0W981</accession>
<gene>
    <name evidence="8" type="primary">6035020</name>
    <name evidence="7" type="ORF">CpipJ_CPIJ003597</name>
</gene>
<dbReference type="InterPro" id="IPR036599">
    <property type="entry name" value="DNA_ligase_N_sf"/>
</dbReference>
<dbReference type="InParanoid" id="B0W981"/>
<reference evidence="7" key="1">
    <citation type="submission" date="2007-03" db="EMBL/GenBank/DDBJ databases">
        <title>Annotation of Culex pipiens quinquefasciatus.</title>
        <authorList>
            <consortium name="The Broad Institute Genome Sequencing Platform"/>
            <person name="Atkinson P.W."/>
            <person name="Hemingway J."/>
            <person name="Christensen B.M."/>
            <person name="Higgs S."/>
            <person name="Kodira C."/>
            <person name="Hannick L."/>
            <person name="Megy K."/>
            <person name="O'Leary S."/>
            <person name="Pearson M."/>
            <person name="Haas B.J."/>
            <person name="Mauceli E."/>
            <person name="Wortman J.R."/>
            <person name="Lee N.H."/>
            <person name="Guigo R."/>
            <person name="Stanke M."/>
            <person name="Alvarado L."/>
            <person name="Amedeo P."/>
            <person name="Antoine C.H."/>
            <person name="Arensburger P."/>
            <person name="Bidwell S.L."/>
            <person name="Crawford M."/>
            <person name="Camaro F."/>
            <person name="Devon K."/>
            <person name="Engels R."/>
            <person name="Hammond M."/>
            <person name="Howarth C."/>
            <person name="Koehrsen M."/>
            <person name="Lawson D."/>
            <person name="Montgomery P."/>
            <person name="Nene V."/>
            <person name="Nusbaum C."/>
            <person name="Puiu D."/>
            <person name="Romero-Severson J."/>
            <person name="Severson D.W."/>
            <person name="Shumway M."/>
            <person name="Sisk P."/>
            <person name="Stolte C."/>
            <person name="Zeng Q."/>
            <person name="Eisenstadt E."/>
            <person name="Fraser-Liggett C."/>
            <person name="Strausberg R."/>
            <person name="Galagan J."/>
            <person name="Birren B."/>
            <person name="Collins F.H."/>
        </authorList>
    </citation>
    <scope>NUCLEOTIDE SEQUENCE [LARGE SCALE GENOMIC DNA]</scope>
    <source>
        <strain evidence="7">JHB</strain>
    </source>
</reference>
<evidence type="ECO:0000256" key="2">
    <source>
        <dbReference type="ARBA" id="ARBA00022598"/>
    </source>
</evidence>
<evidence type="ECO:0000313" key="8">
    <source>
        <dbReference type="EnsemblMetazoa" id="CPIJ003597-PA"/>
    </source>
</evidence>
<protein>
    <submittedName>
        <fullName evidence="7 8">Uncharacterized protein</fullName>
    </submittedName>
</protein>
<dbReference type="GO" id="GO:0003677">
    <property type="term" value="F:DNA binding"/>
    <property type="evidence" value="ECO:0007669"/>
    <property type="project" value="InterPro"/>
</dbReference>
<dbReference type="OrthoDB" id="206088at2759"/>
<comment type="similarity">
    <text evidence="1">Belongs to the ATP-dependent DNA ligase family.</text>
</comment>
<dbReference type="GO" id="GO:1903461">
    <property type="term" value="P:Okazaki fragment processing involved in mitotic DNA replication"/>
    <property type="evidence" value="ECO:0007669"/>
    <property type="project" value="TreeGrafter"/>
</dbReference>
<dbReference type="GO" id="GO:0003910">
    <property type="term" value="F:DNA ligase (ATP) activity"/>
    <property type="evidence" value="ECO:0007669"/>
    <property type="project" value="InterPro"/>
</dbReference>
<evidence type="ECO:0000256" key="3">
    <source>
        <dbReference type="ARBA" id="ARBA00022763"/>
    </source>
</evidence>
<dbReference type="eggNOG" id="KOG0967">
    <property type="taxonomic scope" value="Eukaryota"/>
</dbReference>
<name>B0W981_CULQU</name>
<feature type="region of interest" description="Disordered" evidence="6">
    <location>
        <begin position="1"/>
        <end position="98"/>
    </location>
</feature>
<dbReference type="VEuPathDB" id="VectorBase:CQUJHB013687"/>
<dbReference type="STRING" id="7176.B0W981"/>
<feature type="compositionally biased region" description="Basic and acidic residues" evidence="6">
    <location>
        <begin position="10"/>
        <end position="24"/>
    </location>
</feature>
<dbReference type="InterPro" id="IPR050191">
    <property type="entry name" value="ATP-dep_DNA_ligase"/>
</dbReference>
<dbReference type="GO" id="GO:0005634">
    <property type="term" value="C:nucleus"/>
    <property type="evidence" value="ECO:0007669"/>
    <property type="project" value="TreeGrafter"/>
</dbReference>
<dbReference type="GO" id="GO:0006310">
    <property type="term" value="P:DNA recombination"/>
    <property type="evidence" value="ECO:0007669"/>
    <property type="project" value="UniProtKB-KW"/>
</dbReference>
<keyword evidence="2" id="KW-0436">Ligase</keyword>
<evidence type="ECO:0000313" key="7">
    <source>
        <dbReference type="EMBL" id="EDS39778.1"/>
    </source>
</evidence>
<keyword evidence="3" id="KW-0227">DNA damage</keyword>
<evidence type="ECO:0000313" key="9">
    <source>
        <dbReference type="Proteomes" id="UP000002320"/>
    </source>
</evidence>
<dbReference type="EnsemblMetazoa" id="CPIJ003597-RA">
    <property type="protein sequence ID" value="CPIJ003597-PA"/>
    <property type="gene ID" value="CPIJ003597"/>
</dbReference>
<dbReference type="GO" id="GO:0005739">
    <property type="term" value="C:mitochondrion"/>
    <property type="evidence" value="ECO:0007669"/>
    <property type="project" value="TreeGrafter"/>
</dbReference>
<sequence length="394" mass="43713">MTRNRHLHGQGHENGQKHGHEHGQESGQGHGLEHGQGNDQEQATMCAGKKPKLEASFTDEPAAGTQVDEVELCRSVRRKHRESQKSPSDSMPRGGEKYTKKHIVKVYQGLCRVHGSSKLAEKKKKREPSESPKRRKCVCGESGRLQEQQDGVQYGTKGYHPLENAFWRKSETVTCLARTFQIIEKTSERLRMIKILANYFWSVILSPDDLLARRQAGHCGALVDDAIKQSTGRSLAQILMDAQTTADQSKSSHRMMFRPAPLSVKDVFGKLRKIIKMTVTDDGQDLVDVCGGLTRFASVEKLPKAKVEDVALVLKTIVPLLLVDKCSMMPGTPLRPVLAHPPKGVQKVLERFDGIDLSASGSTTEIVRLSTCWRTAALTSTVGTRRTTRACTRT</sequence>
<dbReference type="EMBL" id="DS231862">
    <property type="protein sequence ID" value="EDS39778.1"/>
    <property type="molecule type" value="Genomic_DNA"/>
</dbReference>
<dbReference type="SUPFAM" id="SSF117018">
    <property type="entry name" value="ATP-dependent DNA ligase DNA-binding domain"/>
    <property type="match status" value="1"/>
</dbReference>
<organism>
    <name type="scientific">Culex quinquefasciatus</name>
    <name type="common">Southern house mosquito</name>
    <name type="synonym">Culex pungens</name>
    <dbReference type="NCBI Taxonomy" id="7176"/>
    <lineage>
        <taxon>Eukaryota</taxon>
        <taxon>Metazoa</taxon>
        <taxon>Ecdysozoa</taxon>
        <taxon>Arthropoda</taxon>
        <taxon>Hexapoda</taxon>
        <taxon>Insecta</taxon>
        <taxon>Pterygota</taxon>
        <taxon>Neoptera</taxon>
        <taxon>Endopterygota</taxon>
        <taxon>Diptera</taxon>
        <taxon>Nematocera</taxon>
        <taxon>Culicoidea</taxon>
        <taxon>Culicidae</taxon>
        <taxon>Culicinae</taxon>
        <taxon>Culicini</taxon>
        <taxon>Culex</taxon>
        <taxon>Culex</taxon>
    </lineage>
</organism>
<dbReference type="Proteomes" id="UP000002320">
    <property type="component" value="Unassembled WGS sequence"/>
</dbReference>
<keyword evidence="5" id="KW-0234">DNA repair</keyword>
<dbReference type="KEGG" id="cqu:CpipJ_CPIJ003597"/>
<dbReference type="HOGENOM" id="CLU_726188_0_0_1"/>
<feature type="region of interest" description="Disordered" evidence="6">
    <location>
        <begin position="117"/>
        <end position="140"/>
    </location>
</feature>
<evidence type="ECO:0000256" key="5">
    <source>
        <dbReference type="ARBA" id="ARBA00023204"/>
    </source>
</evidence>
<reference evidence="8" key="2">
    <citation type="submission" date="2020-05" db="UniProtKB">
        <authorList>
            <consortium name="EnsemblMetazoa"/>
        </authorList>
    </citation>
    <scope>IDENTIFICATION</scope>
    <source>
        <strain evidence="8">JHB</strain>
    </source>
</reference>
<keyword evidence="4" id="KW-0233">DNA recombination</keyword>
<keyword evidence="9" id="KW-1185">Reference proteome</keyword>
<evidence type="ECO:0000256" key="6">
    <source>
        <dbReference type="SAM" id="MobiDB-lite"/>
    </source>
</evidence>
<dbReference type="PANTHER" id="PTHR45674">
    <property type="entry name" value="DNA LIGASE 1/3 FAMILY MEMBER"/>
    <property type="match status" value="1"/>
</dbReference>
<dbReference type="GO" id="GO:0006281">
    <property type="term" value="P:DNA repair"/>
    <property type="evidence" value="ECO:0007669"/>
    <property type="project" value="UniProtKB-KW"/>
</dbReference>
<dbReference type="VEuPathDB" id="VectorBase:CPIJ003597"/>